<evidence type="ECO:0000313" key="2">
    <source>
        <dbReference type="Proteomes" id="UP000265520"/>
    </source>
</evidence>
<dbReference type="Proteomes" id="UP000265520">
    <property type="component" value="Unassembled WGS sequence"/>
</dbReference>
<dbReference type="AlphaFoldDB" id="A0A392RV20"/>
<dbReference type="EMBL" id="LXQA010273265">
    <property type="protein sequence ID" value="MCI39904.1"/>
    <property type="molecule type" value="Genomic_DNA"/>
</dbReference>
<keyword evidence="2" id="KW-1185">Reference proteome</keyword>
<feature type="non-terminal residue" evidence="1">
    <location>
        <position position="1"/>
    </location>
</feature>
<protein>
    <submittedName>
        <fullName evidence="1">Uncharacterized protein</fullName>
    </submittedName>
</protein>
<reference evidence="1 2" key="1">
    <citation type="journal article" date="2018" name="Front. Plant Sci.">
        <title>Red Clover (Trifolium pratense) and Zigzag Clover (T. medium) - A Picture of Genomic Similarities and Differences.</title>
        <authorList>
            <person name="Dluhosova J."/>
            <person name="Istvanek J."/>
            <person name="Nedelnik J."/>
            <person name="Repkova J."/>
        </authorList>
    </citation>
    <scope>NUCLEOTIDE SEQUENCE [LARGE SCALE GENOMIC DNA]</scope>
    <source>
        <strain evidence="2">cv. 10/8</strain>
        <tissue evidence="1">Leaf</tissue>
    </source>
</reference>
<sequence>LEVVLPYSNEEVEKVPGSFSFCTSGREFRQGQSGVRDMWDGDVVEGTSRVGSAFSLRDEEEARRIMGLQEELGVIFHDREAEDLKRSTEIEIRDRKEKEDWEQQTGYQ</sequence>
<accession>A0A392RV20</accession>
<proteinExistence type="predicted"/>
<comment type="caution">
    <text evidence="1">The sequence shown here is derived from an EMBL/GenBank/DDBJ whole genome shotgun (WGS) entry which is preliminary data.</text>
</comment>
<evidence type="ECO:0000313" key="1">
    <source>
        <dbReference type="EMBL" id="MCI39904.1"/>
    </source>
</evidence>
<name>A0A392RV20_9FABA</name>
<organism evidence="1 2">
    <name type="scientific">Trifolium medium</name>
    <dbReference type="NCBI Taxonomy" id="97028"/>
    <lineage>
        <taxon>Eukaryota</taxon>
        <taxon>Viridiplantae</taxon>
        <taxon>Streptophyta</taxon>
        <taxon>Embryophyta</taxon>
        <taxon>Tracheophyta</taxon>
        <taxon>Spermatophyta</taxon>
        <taxon>Magnoliopsida</taxon>
        <taxon>eudicotyledons</taxon>
        <taxon>Gunneridae</taxon>
        <taxon>Pentapetalae</taxon>
        <taxon>rosids</taxon>
        <taxon>fabids</taxon>
        <taxon>Fabales</taxon>
        <taxon>Fabaceae</taxon>
        <taxon>Papilionoideae</taxon>
        <taxon>50 kb inversion clade</taxon>
        <taxon>NPAAA clade</taxon>
        <taxon>Hologalegina</taxon>
        <taxon>IRL clade</taxon>
        <taxon>Trifolieae</taxon>
        <taxon>Trifolium</taxon>
    </lineage>
</organism>